<dbReference type="PATRIC" id="fig|29581.24.peg.5322"/>
<dbReference type="Proteomes" id="UP000092634">
    <property type="component" value="Unassembled WGS sequence"/>
</dbReference>
<sequence length="202" mass="21208">MMMILGMFVFSLPTLAYHELQRQTEWKHASTARVGLRDAHQYVGPGDDTITLSGWVAPELTGSLYSLDALRMMADTGKSWILIQGTGRILGSYRITSMTEGRSILDGSGGARRVEFSIALKRDDDGVLAMVGLGDIGDLKNMLSIDGMTSSIAGAAKNAVGSVVGNVVGGITSKYGGVVSEMKDKIGGSISGAIGSAADKFK</sequence>
<evidence type="ECO:0000313" key="1">
    <source>
        <dbReference type="EMBL" id="OFJ47817.1"/>
    </source>
</evidence>
<name>A0A0A6DPZ9_9BURK</name>
<dbReference type="Pfam" id="PF06995">
    <property type="entry name" value="Phage_P2_GpU"/>
    <property type="match status" value="1"/>
</dbReference>
<dbReference type="AlphaFoldDB" id="A0A0A6DPZ9"/>
<protein>
    <submittedName>
        <fullName evidence="1">Oxidoreductase</fullName>
    </submittedName>
</protein>
<gene>
    <name evidence="1" type="ORF">BA896_001185</name>
    <name evidence="2" type="ORF">BA896_010195</name>
</gene>
<accession>A0A0A6DPZ9</accession>
<reference evidence="1 3" key="1">
    <citation type="submission" date="2016-10" db="EMBL/GenBank/DDBJ databases">
        <title>Updated version of Genome Assembly of Janthinobacterium lividum ERGS5:01.</title>
        <authorList>
            <person name="Kumar R."/>
            <person name="Acharya V."/>
            <person name="Singh D."/>
        </authorList>
    </citation>
    <scope>NUCLEOTIDE SEQUENCE [LARGE SCALE GENOMIC DNA]</scope>
    <source>
        <strain evidence="1 3">ERGS5:01</strain>
    </source>
</reference>
<proteinExistence type="predicted"/>
<dbReference type="EMBL" id="MAQB02000001">
    <property type="protein sequence ID" value="OFJ47817.1"/>
    <property type="molecule type" value="Genomic_DNA"/>
</dbReference>
<comment type="caution">
    <text evidence="1">The sequence shown here is derived from an EMBL/GenBank/DDBJ whole genome shotgun (WGS) entry which is preliminary data.</text>
</comment>
<evidence type="ECO:0000313" key="3">
    <source>
        <dbReference type="Proteomes" id="UP000092634"/>
    </source>
</evidence>
<dbReference type="EMBL" id="MAQB02000001">
    <property type="protein sequence ID" value="OFJ49189.1"/>
    <property type="molecule type" value="Genomic_DNA"/>
</dbReference>
<dbReference type="InterPro" id="IPR009734">
    <property type="entry name" value="Myoviridae_GpU"/>
</dbReference>
<dbReference type="RefSeq" id="WP_034785845.1">
    <property type="nucleotide sequence ID" value="NZ_JAGRZK010000002.1"/>
</dbReference>
<evidence type="ECO:0000313" key="2">
    <source>
        <dbReference type="EMBL" id="OFJ49189.1"/>
    </source>
</evidence>
<organism evidence="1 3">
    <name type="scientific">Janthinobacterium lividum</name>
    <dbReference type="NCBI Taxonomy" id="29581"/>
    <lineage>
        <taxon>Bacteria</taxon>
        <taxon>Pseudomonadati</taxon>
        <taxon>Pseudomonadota</taxon>
        <taxon>Betaproteobacteria</taxon>
        <taxon>Burkholderiales</taxon>
        <taxon>Oxalobacteraceae</taxon>
        <taxon>Janthinobacterium</taxon>
    </lineage>
</organism>